<reference evidence="1 2" key="1">
    <citation type="submission" date="2023-11" db="EMBL/GenBank/DDBJ databases">
        <title>Halocaridina rubra genome assembly.</title>
        <authorList>
            <person name="Smith C."/>
        </authorList>
    </citation>
    <scope>NUCLEOTIDE SEQUENCE [LARGE SCALE GENOMIC DNA]</scope>
    <source>
        <strain evidence="1">EP-1</strain>
        <tissue evidence="1">Whole</tissue>
    </source>
</reference>
<protein>
    <submittedName>
        <fullName evidence="1">Uncharacterized protein</fullName>
    </submittedName>
</protein>
<dbReference type="AlphaFoldDB" id="A0AAN8WJI5"/>
<gene>
    <name evidence="1" type="ORF">SK128_003610</name>
</gene>
<proteinExistence type="predicted"/>
<accession>A0AAN8WJI5</accession>
<evidence type="ECO:0000313" key="2">
    <source>
        <dbReference type="Proteomes" id="UP001381693"/>
    </source>
</evidence>
<dbReference type="Proteomes" id="UP001381693">
    <property type="component" value="Unassembled WGS sequence"/>
</dbReference>
<name>A0AAN8WJI5_HALRR</name>
<dbReference type="EMBL" id="JAXCGZ010018902">
    <property type="protein sequence ID" value="KAK7067201.1"/>
    <property type="molecule type" value="Genomic_DNA"/>
</dbReference>
<comment type="caution">
    <text evidence="1">The sequence shown here is derived from an EMBL/GenBank/DDBJ whole genome shotgun (WGS) entry which is preliminary data.</text>
</comment>
<evidence type="ECO:0000313" key="1">
    <source>
        <dbReference type="EMBL" id="KAK7067201.1"/>
    </source>
</evidence>
<sequence length="186" mass="21966">MAGLRSRRKLSIIVGLVLLYLLLKRGYQTREYELFIPKQEPKTVWNVVADFSNLAKLNTRIDRWELLDESGNFDRWTYRVISYETMIADWLFGLNENHGDILVEPIAAPDHYYMQEVYTTYSFHGWLTIKNQGIFNFKRSFQNGQAGTHILHDVSMNCPLLLGPVCKLETDLNRREFLKNLENWFK</sequence>
<keyword evidence="2" id="KW-1185">Reference proteome</keyword>
<organism evidence="1 2">
    <name type="scientific">Halocaridina rubra</name>
    <name type="common">Hawaiian red shrimp</name>
    <dbReference type="NCBI Taxonomy" id="373956"/>
    <lineage>
        <taxon>Eukaryota</taxon>
        <taxon>Metazoa</taxon>
        <taxon>Ecdysozoa</taxon>
        <taxon>Arthropoda</taxon>
        <taxon>Crustacea</taxon>
        <taxon>Multicrustacea</taxon>
        <taxon>Malacostraca</taxon>
        <taxon>Eumalacostraca</taxon>
        <taxon>Eucarida</taxon>
        <taxon>Decapoda</taxon>
        <taxon>Pleocyemata</taxon>
        <taxon>Caridea</taxon>
        <taxon>Atyoidea</taxon>
        <taxon>Atyidae</taxon>
        <taxon>Halocaridina</taxon>
    </lineage>
</organism>